<dbReference type="GO" id="GO:0003677">
    <property type="term" value="F:DNA binding"/>
    <property type="evidence" value="ECO:0007669"/>
    <property type="project" value="UniProtKB-KW"/>
</dbReference>
<dbReference type="PRINTS" id="PR00616">
    <property type="entry name" value="CCAATSUBUNTB"/>
</dbReference>
<dbReference type="Gene3D" id="6.10.250.2430">
    <property type="match status" value="1"/>
</dbReference>
<protein>
    <recommendedName>
        <fullName evidence="8">Nuclear transcription factor Y subunit</fullName>
    </recommendedName>
</protein>
<keyword evidence="5 8" id="KW-0804">Transcription</keyword>
<evidence type="ECO:0000256" key="3">
    <source>
        <dbReference type="ARBA" id="ARBA00023125"/>
    </source>
</evidence>
<evidence type="ECO:0000256" key="4">
    <source>
        <dbReference type="ARBA" id="ARBA00023159"/>
    </source>
</evidence>
<evidence type="ECO:0000256" key="9">
    <source>
        <dbReference type="SAM" id="MobiDB-lite"/>
    </source>
</evidence>
<dbReference type="AlphaFoldDB" id="A0ABD1ML31"/>
<dbReference type="InterPro" id="IPR001289">
    <property type="entry name" value="NFYA"/>
</dbReference>
<dbReference type="GO" id="GO:0003700">
    <property type="term" value="F:DNA-binding transcription factor activity"/>
    <property type="evidence" value="ECO:0007669"/>
    <property type="project" value="UniProtKB-UniRule"/>
</dbReference>
<proteinExistence type="inferred from homology"/>
<comment type="subcellular location">
    <subcellularLocation>
        <location evidence="1 8">Nucleus</location>
    </subcellularLocation>
</comment>
<keyword evidence="2 8" id="KW-0805">Transcription regulation</keyword>
<organism evidence="10 11">
    <name type="scientific">Flemingia macrophylla</name>
    <dbReference type="NCBI Taxonomy" id="520843"/>
    <lineage>
        <taxon>Eukaryota</taxon>
        <taxon>Viridiplantae</taxon>
        <taxon>Streptophyta</taxon>
        <taxon>Embryophyta</taxon>
        <taxon>Tracheophyta</taxon>
        <taxon>Spermatophyta</taxon>
        <taxon>Magnoliopsida</taxon>
        <taxon>eudicotyledons</taxon>
        <taxon>Gunneridae</taxon>
        <taxon>Pentapetalae</taxon>
        <taxon>rosids</taxon>
        <taxon>fabids</taxon>
        <taxon>Fabales</taxon>
        <taxon>Fabaceae</taxon>
        <taxon>Papilionoideae</taxon>
        <taxon>50 kb inversion clade</taxon>
        <taxon>NPAAA clade</taxon>
        <taxon>indigoferoid/millettioid clade</taxon>
        <taxon>Phaseoleae</taxon>
        <taxon>Flemingia</taxon>
    </lineage>
</organism>
<evidence type="ECO:0000256" key="5">
    <source>
        <dbReference type="ARBA" id="ARBA00023163"/>
    </source>
</evidence>
<keyword evidence="6 8" id="KW-0539">Nucleus</keyword>
<dbReference type="PROSITE" id="PS00686">
    <property type="entry name" value="NFYA_HAP2_1"/>
    <property type="match status" value="1"/>
</dbReference>
<gene>
    <name evidence="10" type="ORF">Fmac_010915</name>
</gene>
<comment type="subunit">
    <text evidence="7">Heterotrimeric transcription factor composed of three components, NF-YA, NF-YB and NF-YC. NF-YB and NF-YC must interact and dimerize for NF-YA association and DNA binding.</text>
</comment>
<comment type="function">
    <text evidence="8">Component of the sequence-specific heterotrimeric transcription factor (NF-Y) which specifically recognizes a 5'-CCAAT-3' box motif found in the promoters of its target genes.</text>
</comment>
<sequence>MMTLLEKGPGSTHLTSYALGCSPWETSSESDVQQSSMSESLTLKVGVLPQQCRKAKPPGFQYQDRDSSSTQSTDEVGSTQSGQISVQCSNSSACSTLNTTRGKNVESVIRSPMVMGSQNFTFPPSQLGHNQSLTHTAFHFAEPCFGGLLPAAYGPQPNVHHAQLIGMAPVRIPLPLGLSEEPIYVNAKQYHAILRRRQYRAKLEAQNKLIKERKPYLHESRHLHALKRARGSGGRFLNTKKLQESKLTLANNGLDVSSRKQLNLGRNMSESQMHQVENFNYRDGVSTTCSEVNASNSDDVFQQHEPDFRLCGYPSHIGRNMQGYSTNIAGGGDGGNQHRLSVLM</sequence>
<feature type="region of interest" description="Disordered" evidence="9">
    <location>
        <begin position="54"/>
        <end position="84"/>
    </location>
</feature>
<accession>A0ABD1ML31</accession>
<dbReference type="PANTHER" id="PTHR12632">
    <property type="entry name" value="TRANSCRIPTION FACTOR NF-Y ALPHA-RELATED"/>
    <property type="match status" value="1"/>
</dbReference>
<comment type="caution">
    <text evidence="10">The sequence shown here is derived from an EMBL/GenBank/DDBJ whole genome shotgun (WGS) entry which is preliminary data.</text>
</comment>
<feature type="compositionally biased region" description="Polar residues" evidence="9">
    <location>
        <begin position="75"/>
        <end position="84"/>
    </location>
</feature>
<evidence type="ECO:0000256" key="8">
    <source>
        <dbReference type="RuleBase" id="RU367155"/>
    </source>
</evidence>
<dbReference type="GO" id="GO:0005634">
    <property type="term" value="C:nucleus"/>
    <property type="evidence" value="ECO:0007669"/>
    <property type="project" value="UniProtKB-SubCell"/>
</dbReference>
<evidence type="ECO:0000256" key="1">
    <source>
        <dbReference type="ARBA" id="ARBA00004123"/>
    </source>
</evidence>
<reference evidence="10 11" key="1">
    <citation type="submission" date="2024-08" db="EMBL/GenBank/DDBJ databases">
        <title>Insights into the chromosomal genome structure of Flemingia macrophylla.</title>
        <authorList>
            <person name="Ding Y."/>
            <person name="Zhao Y."/>
            <person name="Bi W."/>
            <person name="Wu M."/>
            <person name="Zhao G."/>
            <person name="Gong Y."/>
            <person name="Li W."/>
            <person name="Zhang P."/>
        </authorList>
    </citation>
    <scope>NUCLEOTIDE SEQUENCE [LARGE SCALE GENOMIC DNA]</scope>
    <source>
        <strain evidence="10">DYQJB</strain>
        <tissue evidence="10">Leaf</tissue>
    </source>
</reference>
<keyword evidence="4" id="KW-0010">Activator</keyword>
<keyword evidence="11" id="KW-1185">Reference proteome</keyword>
<keyword evidence="3 8" id="KW-0238">DNA-binding</keyword>
<dbReference type="SMART" id="SM00521">
    <property type="entry name" value="CBF"/>
    <property type="match status" value="1"/>
</dbReference>
<dbReference type="PROSITE" id="PS51152">
    <property type="entry name" value="NFYA_HAP2_2"/>
    <property type="match status" value="1"/>
</dbReference>
<evidence type="ECO:0000256" key="7">
    <source>
        <dbReference type="ARBA" id="ARBA00025911"/>
    </source>
</evidence>
<dbReference type="Pfam" id="PF02045">
    <property type="entry name" value="CBFB_NFYA"/>
    <property type="match status" value="1"/>
</dbReference>
<evidence type="ECO:0000256" key="2">
    <source>
        <dbReference type="ARBA" id="ARBA00023015"/>
    </source>
</evidence>
<name>A0ABD1ML31_9FABA</name>
<comment type="similarity">
    <text evidence="8">Belongs to the NFYA/HAP2 subunit family.</text>
</comment>
<dbReference type="EMBL" id="JBGMDY010000004">
    <property type="protein sequence ID" value="KAL2336469.1"/>
    <property type="molecule type" value="Genomic_DNA"/>
</dbReference>
<evidence type="ECO:0000313" key="11">
    <source>
        <dbReference type="Proteomes" id="UP001603857"/>
    </source>
</evidence>
<dbReference type="InterPro" id="IPR018362">
    <property type="entry name" value="CCAAT-binding_factor_CS"/>
</dbReference>
<dbReference type="Proteomes" id="UP001603857">
    <property type="component" value="Unassembled WGS sequence"/>
</dbReference>
<evidence type="ECO:0000313" key="10">
    <source>
        <dbReference type="EMBL" id="KAL2336469.1"/>
    </source>
</evidence>
<evidence type="ECO:0000256" key="6">
    <source>
        <dbReference type="ARBA" id="ARBA00023242"/>
    </source>
</evidence>